<evidence type="ECO:0000313" key="3">
    <source>
        <dbReference type="EMBL" id="MYN10162.1"/>
    </source>
</evidence>
<sequence length="86" mass="9769">MNTKPVQSPYSPSGKDVPLDLRGLPPPQPMERIMEALDTLKAGDALQVQMDREPHPLFGMLERGGYRHHGDWSSDAYVLRIWQRAD</sequence>
<feature type="region of interest" description="Disordered" evidence="1">
    <location>
        <begin position="1"/>
        <end position="25"/>
    </location>
</feature>
<dbReference type="CDD" id="cd00291">
    <property type="entry name" value="SirA_YedF_YeeD"/>
    <property type="match status" value="1"/>
</dbReference>
<feature type="compositionally biased region" description="Polar residues" evidence="1">
    <location>
        <begin position="1"/>
        <end position="11"/>
    </location>
</feature>
<dbReference type="InterPro" id="IPR018720">
    <property type="entry name" value="DUF2249"/>
</dbReference>
<organism evidence="3 4">
    <name type="scientific">Pseudoduganella aquatica</name>
    <dbReference type="NCBI Taxonomy" id="2660641"/>
    <lineage>
        <taxon>Bacteria</taxon>
        <taxon>Pseudomonadati</taxon>
        <taxon>Pseudomonadota</taxon>
        <taxon>Betaproteobacteria</taxon>
        <taxon>Burkholderiales</taxon>
        <taxon>Oxalobacteraceae</taxon>
        <taxon>Telluria group</taxon>
        <taxon>Pseudoduganella</taxon>
    </lineage>
</organism>
<comment type="caution">
    <text evidence="3">The sequence shown here is derived from an EMBL/GenBank/DDBJ whole genome shotgun (WGS) entry which is preliminary data.</text>
</comment>
<proteinExistence type="predicted"/>
<gene>
    <name evidence="3" type="ORF">GTP77_22835</name>
</gene>
<feature type="domain" description="DUF2249" evidence="2">
    <location>
        <begin position="19"/>
        <end position="70"/>
    </location>
</feature>
<dbReference type="Pfam" id="PF10006">
    <property type="entry name" value="DUF2249"/>
    <property type="match status" value="1"/>
</dbReference>
<protein>
    <submittedName>
        <fullName evidence="3">DUF2249 domain-containing protein</fullName>
    </submittedName>
</protein>
<dbReference type="InterPro" id="IPR036868">
    <property type="entry name" value="TusA-like_sf"/>
</dbReference>
<dbReference type="RefSeq" id="WP_161074457.1">
    <property type="nucleotide sequence ID" value="NZ_CP086370.1"/>
</dbReference>
<name>A0A7X4HGM5_9BURK</name>
<dbReference type="Gene3D" id="3.30.110.40">
    <property type="entry name" value="TusA-like domain"/>
    <property type="match status" value="1"/>
</dbReference>
<dbReference type="AlphaFoldDB" id="A0A7X4HGM5"/>
<evidence type="ECO:0000256" key="1">
    <source>
        <dbReference type="SAM" id="MobiDB-lite"/>
    </source>
</evidence>
<dbReference type="EMBL" id="WWCU01000033">
    <property type="protein sequence ID" value="MYN10162.1"/>
    <property type="molecule type" value="Genomic_DNA"/>
</dbReference>
<evidence type="ECO:0000313" key="4">
    <source>
        <dbReference type="Proteomes" id="UP000450676"/>
    </source>
</evidence>
<dbReference type="Proteomes" id="UP000450676">
    <property type="component" value="Unassembled WGS sequence"/>
</dbReference>
<keyword evidence="4" id="KW-1185">Reference proteome</keyword>
<accession>A0A7X4HGM5</accession>
<reference evidence="3 4" key="1">
    <citation type="submission" date="2019-12" db="EMBL/GenBank/DDBJ databases">
        <title>Novel species isolated from a subtropical stream in China.</title>
        <authorList>
            <person name="Lu H."/>
        </authorList>
    </citation>
    <scope>NUCLEOTIDE SEQUENCE [LARGE SCALE GENOMIC DNA]</scope>
    <source>
        <strain evidence="3 4">FT127W</strain>
    </source>
</reference>
<dbReference type="SUPFAM" id="SSF64307">
    <property type="entry name" value="SirA-like"/>
    <property type="match status" value="1"/>
</dbReference>
<evidence type="ECO:0000259" key="2">
    <source>
        <dbReference type="Pfam" id="PF10006"/>
    </source>
</evidence>